<dbReference type="InterPro" id="IPR000835">
    <property type="entry name" value="HTH_MarR-typ"/>
</dbReference>
<evidence type="ECO:0000259" key="4">
    <source>
        <dbReference type="PROSITE" id="PS50995"/>
    </source>
</evidence>
<reference evidence="5 6" key="1">
    <citation type="submission" date="2014-07" db="EMBL/GenBank/DDBJ databases">
        <title>Draft genome of Clostridium celerecrescens 152B isolated from sediments associated with methane hydrate from Krishna Godavari basin.</title>
        <authorList>
            <person name="Honkalas V.S."/>
            <person name="Dabir A.P."/>
            <person name="Arora P."/>
            <person name="Dhakephalkar P.K."/>
        </authorList>
    </citation>
    <scope>NUCLEOTIDE SEQUENCE [LARGE SCALE GENOMIC DNA]</scope>
    <source>
        <strain evidence="5 6">152B</strain>
    </source>
</reference>
<accession>A0A084JM28</accession>
<dbReference type="GO" id="GO:0003677">
    <property type="term" value="F:DNA binding"/>
    <property type="evidence" value="ECO:0007669"/>
    <property type="project" value="UniProtKB-KW"/>
</dbReference>
<evidence type="ECO:0000256" key="2">
    <source>
        <dbReference type="ARBA" id="ARBA00023125"/>
    </source>
</evidence>
<dbReference type="OrthoDB" id="1696863at2"/>
<evidence type="ECO:0000313" key="6">
    <source>
        <dbReference type="Proteomes" id="UP000028525"/>
    </source>
</evidence>
<dbReference type="InterPro" id="IPR036388">
    <property type="entry name" value="WH-like_DNA-bd_sf"/>
</dbReference>
<dbReference type="PANTHER" id="PTHR35790:SF4">
    <property type="entry name" value="HTH-TYPE TRANSCRIPTIONAL REGULATOR PCHR"/>
    <property type="match status" value="1"/>
</dbReference>
<dbReference type="EMBL" id="JPME01000013">
    <property type="protein sequence ID" value="KEZ90012.1"/>
    <property type="molecule type" value="Genomic_DNA"/>
</dbReference>
<dbReference type="SUPFAM" id="SSF46785">
    <property type="entry name" value="Winged helix' DNA-binding domain"/>
    <property type="match status" value="1"/>
</dbReference>
<dbReference type="RefSeq" id="WP_038280915.1">
    <property type="nucleotide sequence ID" value="NZ_JPME01000013.1"/>
</dbReference>
<comment type="caution">
    <text evidence="5">The sequence shown here is derived from an EMBL/GenBank/DDBJ whole genome shotgun (WGS) entry which is preliminary data.</text>
</comment>
<dbReference type="Pfam" id="PF12802">
    <property type="entry name" value="MarR_2"/>
    <property type="match status" value="1"/>
</dbReference>
<keyword evidence="6" id="KW-1185">Reference proteome</keyword>
<dbReference type="GO" id="GO:0003700">
    <property type="term" value="F:DNA-binding transcription factor activity"/>
    <property type="evidence" value="ECO:0007669"/>
    <property type="project" value="InterPro"/>
</dbReference>
<keyword evidence="3" id="KW-0804">Transcription</keyword>
<keyword evidence="2" id="KW-0238">DNA-binding</keyword>
<gene>
    <name evidence="5" type="ORF">IO98_10930</name>
</gene>
<dbReference type="PANTHER" id="PTHR35790">
    <property type="entry name" value="HTH-TYPE TRANSCRIPTIONAL REGULATOR PCHR"/>
    <property type="match status" value="1"/>
</dbReference>
<name>A0A084JM28_9FIRM</name>
<dbReference type="Gene3D" id="1.10.10.10">
    <property type="entry name" value="Winged helix-like DNA-binding domain superfamily/Winged helix DNA-binding domain"/>
    <property type="match status" value="1"/>
</dbReference>
<dbReference type="SMART" id="SM00347">
    <property type="entry name" value="HTH_MARR"/>
    <property type="match status" value="1"/>
</dbReference>
<feature type="domain" description="HTH marR-type" evidence="4">
    <location>
        <begin position="1"/>
        <end position="152"/>
    </location>
</feature>
<dbReference type="Proteomes" id="UP000028525">
    <property type="component" value="Unassembled WGS sequence"/>
</dbReference>
<dbReference type="STRING" id="29354.IO98_10930"/>
<protein>
    <submittedName>
        <fullName evidence="5">MarR family transcriptional regulator</fullName>
    </submittedName>
</protein>
<keyword evidence="1" id="KW-0805">Transcription regulation</keyword>
<dbReference type="InterPro" id="IPR036390">
    <property type="entry name" value="WH_DNA-bd_sf"/>
</dbReference>
<evidence type="ECO:0000256" key="3">
    <source>
        <dbReference type="ARBA" id="ARBA00023163"/>
    </source>
</evidence>
<evidence type="ECO:0000313" key="5">
    <source>
        <dbReference type="EMBL" id="KEZ90012.1"/>
    </source>
</evidence>
<sequence>MSHISDINNAYQKLNARADTLYEFIILYHNYIYAHHTYENENFNMMEIHTLTYIDDSPGITATELSKIWHKSKSAISQVIKKLVDSGYIEKRYKENNEKSVCLYVTEKGQRLSSVHKAYDVADITQTTSYLIEQCGESDLDAFYRIIEKYNELLKSDLES</sequence>
<evidence type="ECO:0000256" key="1">
    <source>
        <dbReference type="ARBA" id="ARBA00023015"/>
    </source>
</evidence>
<dbReference type="PROSITE" id="PS50995">
    <property type="entry name" value="HTH_MARR_2"/>
    <property type="match status" value="1"/>
</dbReference>
<dbReference type="AlphaFoldDB" id="A0A084JM28"/>
<organism evidence="5 6">
    <name type="scientific">Lacrimispora celerecrescens</name>
    <dbReference type="NCBI Taxonomy" id="29354"/>
    <lineage>
        <taxon>Bacteria</taxon>
        <taxon>Bacillati</taxon>
        <taxon>Bacillota</taxon>
        <taxon>Clostridia</taxon>
        <taxon>Lachnospirales</taxon>
        <taxon>Lachnospiraceae</taxon>
        <taxon>Lacrimispora</taxon>
    </lineage>
</organism>
<proteinExistence type="predicted"/>
<dbReference type="InterPro" id="IPR052067">
    <property type="entry name" value="Metal_resp_HTH_trans_reg"/>
</dbReference>